<reference evidence="3 4" key="1">
    <citation type="submission" date="2014-12" db="EMBL/GenBank/DDBJ databases">
        <title>Genome sequencing of Brevundimonas nasdae TPW30.</title>
        <authorList>
            <person name="Tan P.W."/>
            <person name="Chan K.-G."/>
        </authorList>
    </citation>
    <scope>NUCLEOTIDE SEQUENCE [LARGE SCALE GENOMIC DNA]</scope>
    <source>
        <strain evidence="3 4">TPW30</strain>
    </source>
</reference>
<dbReference type="STRING" id="172043.RM53_00335"/>
<dbReference type="AlphaFoldDB" id="A0A0B4CIF6"/>
<dbReference type="InterPro" id="IPR001455">
    <property type="entry name" value="TusA-like"/>
</dbReference>
<dbReference type="EMBL" id="JWSY01000001">
    <property type="protein sequence ID" value="KIC61064.1"/>
    <property type="molecule type" value="Genomic_DNA"/>
</dbReference>
<dbReference type="CDD" id="cd00291">
    <property type="entry name" value="SirA_YedF_YeeD"/>
    <property type="match status" value="1"/>
</dbReference>
<feature type="domain" description="UPF0033" evidence="2">
    <location>
        <begin position="7"/>
        <end position="31"/>
    </location>
</feature>
<evidence type="ECO:0000313" key="3">
    <source>
        <dbReference type="EMBL" id="KIC61064.1"/>
    </source>
</evidence>
<dbReference type="SUPFAM" id="SSF64307">
    <property type="entry name" value="SirA-like"/>
    <property type="match status" value="1"/>
</dbReference>
<proteinExistence type="inferred from homology"/>
<accession>A0A0B4CIF6</accession>
<gene>
    <name evidence="3" type="ORF">RM53_00335</name>
</gene>
<dbReference type="InterPro" id="IPR036868">
    <property type="entry name" value="TusA-like_sf"/>
</dbReference>
<comment type="similarity">
    <text evidence="1">Belongs to the sulfur carrier protein TusA family.</text>
</comment>
<dbReference type="PROSITE" id="PS01148">
    <property type="entry name" value="UPF0033"/>
    <property type="match status" value="1"/>
</dbReference>
<organism evidence="3 4">
    <name type="scientific">Brevundimonas nasdae</name>
    <dbReference type="NCBI Taxonomy" id="172043"/>
    <lineage>
        <taxon>Bacteria</taxon>
        <taxon>Pseudomonadati</taxon>
        <taxon>Pseudomonadota</taxon>
        <taxon>Alphaproteobacteria</taxon>
        <taxon>Caulobacterales</taxon>
        <taxon>Caulobacteraceae</taxon>
        <taxon>Brevundimonas</taxon>
    </lineage>
</organism>
<dbReference type="RefSeq" id="WP_039243649.1">
    <property type="nucleotide sequence ID" value="NZ_JWSY01000001.1"/>
</dbReference>
<protein>
    <submittedName>
        <fullName evidence="3">SirA family protein</fullName>
    </submittedName>
</protein>
<sequence length="83" mass="8998">MSDPVVIDARGHRCPVPSLKLMKAMETAPPGARIVLLATDPMARIDVPFLMSQKGGRVLEIEDADGLLRFTIETDARPDAPTD</sequence>
<evidence type="ECO:0000256" key="1">
    <source>
        <dbReference type="ARBA" id="ARBA00008984"/>
    </source>
</evidence>
<dbReference type="PANTHER" id="PTHR33279">
    <property type="entry name" value="SULFUR CARRIER PROTEIN YEDF-RELATED"/>
    <property type="match status" value="1"/>
</dbReference>
<evidence type="ECO:0000313" key="4">
    <source>
        <dbReference type="Proteomes" id="UP000031166"/>
    </source>
</evidence>
<evidence type="ECO:0000259" key="2">
    <source>
        <dbReference type="PROSITE" id="PS01148"/>
    </source>
</evidence>
<dbReference type="Gene3D" id="3.30.110.40">
    <property type="entry name" value="TusA-like domain"/>
    <property type="match status" value="1"/>
</dbReference>
<dbReference type="PANTHER" id="PTHR33279:SF6">
    <property type="entry name" value="SULFUR CARRIER PROTEIN YEDF-RELATED"/>
    <property type="match status" value="1"/>
</dbReference>
<name>A0A0B4CIF6_9CAUL</name>
<dbReference type="Proteomes" id="UP000031166">
    <property type="component" value="Unassembled WGS sequence"/>
</dbReference>
<dbReference type="Pfam" id="PF01206">
    <property type="entry name" value="TusA"/>
    <property type="match status" value="1"/>
</dbReference>
<comment type="caution">
    <text evidence="3">The sequence shown here is derived from an EMBL/GenBank/DDBJ whole genome shotgun (WGS) entry which is preliminary data.</text>
</comment>